<comment type="caution">
    <text evidence="1">The sequence shown here is derived from an EMBL/GenBank/DDBJ whole genome shotgun (WGS) entry which is preliminary data.</text>
</comment>
<gene>
    <name evidence="1" type="ORF">HED55_10470</name>
</gene>
<protein>
    <submittedName>
        <fullName evidence="1">Uncharacterized protein</fullName>
    </submittedName>
</protein>
<proteinExistence type="predicted"/>
<sequence>MTLTYLYIRNGKPQADKTIIWNVTPNVYGLGHFNDQYQSLSVNKQGQVFTTTGPDGRSVLKIGSKFRFMGIASVGPEDDPFIGAHEAQFVIATFDTGDISENIKPIRSDPNPITIPDHYSIDNPGFSLSVPEANFLPPEDRIVFWVASYPPNKAPQEHIRIALLSEASDGVIIPYTYLTPDPSDGSANRNKLAYMTVYAQSSVTNMCRTLSPDVSGPTLQNHPDYNKPGRVLPAPKFDGNATIITVNGIGHGINVLIPYADWWSGAIGKTINLILYMNNHDGSFGGTYVGQGVIAKVDYDSKNDIPIHFTHEQFMGYDHGTLEAEYYIGDTWSNILDHIELDTTA</sequence>
<evidence type="ECO:0000313" key="2">
    <source>
        <dbReference type="Proteomes" id="UP000704467"/>
    </source>
</evidence>
<evidence type="ECO:0000313" key="1">
    <source>
        <dbReference type="EMBL" id="NKC03581.1"/>
    </source>
</evidence>
<dbReference type="EMBL" id="JAAVLN010000001">
    <property type="protein sequence ID" value="NKC03581.1"/>
    <property type="molecule type" value="Genomic_DNA"/>
</dbReference>
<organism evidence="1 2">
    <name type="scientific">Brucella haematophila</name>
    <dbReference type="NCBI Taxonomy" id="419474"/>
    <lineage>
        <taxon>Bacteria</taxon>
        <taxon>Pseudomonadati</taxon>
        <taxon>Pseudomonadota</taxon>
        <taxon>Alphaproteobacteria</taxon>
        <taxon>Hyphomicrobiales</taxon>
        <taxon>Brucellaceae</taxon>
        <taxon>Brucella/Ochrobactrum group</taxon>
        <taxon>Brucella</taxon>
    </lineage>
</organism>
<keyword evidence="2" id="KW-1185">Reference proteome</keyword>
<name>A0ABX1DMF8_9HYPH</name>
<dbReference type="Proteomes" id="UP000704467">
    <property type="component" value="Unassembled WGS sequence"/>
</dbReference>
<accession>A0ABX1DMF8</accession>
<reference evidence="1 2" key="1">
    <citation type="submission" date="2020-03" db="EMBL/GenBank/DDBJ databases">
        <title>Whole genome sequencing of clinical and environmental type strains of Ochrobactrum.</title>
        <authorList>
            <person name="Dharne M."/>
        </authorList>
    </citation>
    <scope>NUCLEOTIDE SEQUENCE [LARGE SCALE GENOMIC DNA]</scope>
    <source>
        <strain evidence="1 2">CIP 109452</strain>
    </source>
</reference>